<feature type="transmembrane region" description="Helical" evidence="10">
    <location>
        <begin position="309"/>
        <end position="328"/>
    </location>
</feature>
<keyword evidence="6 10" id="KW-1133">Transmembrane helix</keyword>
<accession>A0A3N4ICF1</accession>
<comment type="subcellular location">
    <subcellularLocation>
        <location evidence="1">Cell membrane</location>
        <topology evidence="1">Multi-pass membrane protein</topology>
    </subcellularLocation>
</comment>
<evidence type="ECO:0000256" key="5">
    <source>
        <dbReference type="ARBA" id="ARBA00022692"/>
    </source>
</evidence>
<dbReference type="InterPro" id="IPR020846">
    <property type="entry name" value="MFS_dom"/>
</dbReference>
<feature type="transmembrane region" description="Helical" evidence="10">
    <location>
        <begin position="385"/>
        <end position="405"/>
    </location>
</feature>
<sequence length="584" mass="62753">MTTLSPPGKHGDTASMDGQTTLAPSYANSVDREKADDKLASKEAAGVDTTDADSVYRSKEENAGSGGSDGEDEQIYPEAFPLAMITIALCLVVFLVALDNTIIATAIPAITNQFNSVTDIGWYGSSYMLTTCCFQLIYGKLYTFWSLKWLFQLAVFLFEIGSLVCAVAPNSEALIVGRAIAGLGCAGIFSGALIILAHAVPLHKRPIYTGLIGGMYGIASVAGPLLGGVFTDKVTWRWCFYINLPIGALTMAMIFFFFTPPHRKQADEMTNKEKFAQFDILGTLFLLPSIICILLALQWGGTEYEWKNARIIVLFILFGILMGIFLFIQHKKGKTATLPFHLVKNRAVYTAALFSFAVGSGFFILVFYLPVWFQAVLKTSAMDSGIRNIPLILAVTVLSIVAGVLTTVFGHYAPFMIVGPVLAAIGTGLLTTMDLGTGIGEWLGYQVLTGVGIGLCFQQPMIAVQAALPLSDVATGTAMIVFAQTFGGALFISVAQNIFNNKIVSEVRKTLTIDPDVILMSGATGFHKKGAFSASEVLGIMKAYNEGIMACFYAAVAVFVIAFLVSLFVPWISVKGKKVEAVPA</sequence>
<evidence type="ECO:0000256" key="4">
    <source>
        <dbReference type="ARBA" id="ARBA00022475"/>
    </source>
</evidence>
<comment type="similarity">
    <text evidence="2">Belongs to the major facilitator superfamily. TCR/Tet family.</text>
</comment>
<feature type="transmembrane region" description="Helical" evidence="10">
    <location>
        <begin position="238"/>
        <end position="258"/>
    </location>
</feature>
<evidence type="ECO:0000256" key="10">
    <source>
        <dbReference type="SAM" id="Phobius"/>
    </source>
</evidence>
<evidence type="ECO:0000256" key="1">
    <source>
        <dbReference type="ARBA" id="ARBA00004651"/>
    </source>
</evidence>
<dbReference type="PANTHER" id="PTHR23501">
    <property type="entry name" value="MAJOR FACILITATOR SUPERFAMILY"/>
    <property type="match status" value="1"/>
</dbReference>
<keyword evidence="8" id="KW-0325">Glycoprotein</keyword>
<keyword evidence="4" id="KW-1003">Cell membrane</keyword>
<dbReference type="STRING" id="1160509.A0A3N4ICF1"/>
<dbReference type="AlphaFoldDB" id="A0A3N4ICF1"/>
<reference evidence="12 13" key="1">
    <citation type="journal article" date="2018" name="Nat. Ecol. Evol.">
        <title>Pezizomycetes genomes reveal the molecular basis of ectomycorrhizal truffle lifestyle.</title>
        <authorList>
            <person name="Murat C."/>
            <person name="Payen T."/>
            <person name="Noel B."/>
            <person name="Kuo A."/>
            <person name="Morin E."/>
            <person name="Chen J."/>
            <person name="Kohler A."/>
            <person name="Krizsan K."/>
            <person name="Balestrini R."/>
            <person name="Da Silva C."/>
            <person name="Montanini B."/>
            <person name="Hainaut M."/>
            <person name="Levati E."/>
            <person name="Barry K.W."/>
            <person name="Belfiori B."/>
            <person name="Cichocki N."/>
            <person name="Clum A."/>
            <person name="Dockter R.B."/>
            <person name="Fauchery L."/>
            <person name="Guy J."/>
            <person name="Iotti M."/>
            <person name="Le Tacon F."/>
            <person name="Lindquist E.A."/>
            <person name="Lipzen A."/>
            <person name="Malagnac F."/>
            <person name="Mello A."/>
            <person name="Molinier V."/>
            <person name="Miyauchi S."/>
            <person name="Poulain J."/>
            <person name="Riccioni C."/>
            <person name="Rubini A."/>
            <person name="Sitrit Y."/>
            <person name="Splivallo R."/>
            <person name="Traeger S."/>
            <person name="Wang M."/>
            <person name="Zifcakova L."/>
            <person name="Wipf D."/>
            <person name="Zambonelli A."/>
            <person name="Paolocci F."/>
            <person name="Nowrousian M."/>
            <person name="Ottonello S."/>
            <person name="Baldrian P."/>
            <person name="Spatafora J.W."/>
            <person name="Henrissat B."/>
            <person name="Nagy L.G."/>
            <person name="Aury J.M."/>
            <person name="Wincker P."/>
            <person name="Grigoriev I.V."/>
            <person name="Bonfante P."/>
            <person name="Martin F.M."/>
        </authorList>
    </citation>
    <scope>NUCLEOTIDE SEQUENCE [LARGE SCALE GENOMIC DNA]</scope>
    <source>
        <strain evidence="12 13">RN42</strain>
    </source>
</reference>
<dbReference type="PANTHER" id="PTHR23501:SF199">
    <property type="entry name" value="MFS EFFLUX TRANSPORTER INPD-RELATED"/>
    <property type="match status" value="1"/>
</dbReference>
<keyword evidence="13" id="KW-1185">Reference proteome</keyword>
<protein>
    <submittedName>
        <fullName evidence="12">MFS general substrate transporter</fullName>
    </submittedName>
</protein>
<gene>
    <name evidence="12" type="ORF">BJ508DRAFT_414591</name>
</gene>
<dbReference type="GO" id="GO:0022857">
    <property type="term" value="F:transmembrane transporter activity"/>
    <property type="evidence" value="ECO:0007669"/>
    <property type="project" value="InterPro"/>
</dbReference>
<evidence type="ECO:0000256" key="8">
    <source>
        <dbReference type="ARBA" id="ARBA00023180"/>
    </source>
</evidence>
<feature type="transmembrane region" description="Helical" evidence="10">
    <location>
        <begin position="473"/>
        <end position="499"/>
    </location>
</feature>
<organism evidence="12 13">
    <name type="scientific">Ascobolus immersus RN42</name>
    <dbReference type="NCBI Taxonomy" id="1160509"/>
    <lineage>
        <taxon>Eukaryota</taxon>
        <taxon>Fungi</taxon>
        <taxon>Dikarya</taxon>
        <taxon>Ascomycota</taxon>
        <taxon>Pezizomycotina</taxon>
        <taxon>Pezizomycetes</taxon>
        <taxon>Pezizales</taxon>
        <taxon>Ascobolaceae</taxon>
        <taxon>Ascobolus</taxon>
    </lineage>
</organism>
<feature type="transmembrane region" description="Helical" evidence="10">
    <location>
        <begin position="79"/>
        <end position="99"/>
    </location>
</feature>
<evidence type="ECO:0000256" key="9">
    <source>
        <dbReference type="SAM" id="MobiDB-lite"/>
    </source>
</evidence>
<proteinExistence type="inferred from homology"/>
<dbReference type="SUPFAM" id="SSF103473">
    <property type="entry name" value="MFS general substrate transporter"/>
    <property type="match status" value="1"/>
</dbReference>
<dbReference type="PROSITE" id="PS50850">
    <property type="entry name" value="MFS"/>
    <property type="match status" value="1"/>
</dbReference>
<dbReference type="FunFam" id="1.20.1720.10:FF:000012">
    <property type="entry name" value="MFS toxin efflux pump (AflT)"/>
    <property type="match status" value="1"/>
</dbReference>
<dbReference type="Pfam" id="PF07690">
    <property type="entry name" value="MFS_1"/>
    <property type="match status" value="1"/>
</dbReference>
<feature type="transmembrane region" description="Helical" evidence="10">
    <location>
        <begin position="206"/>
        <end position="226"/>
    </location>
</feature>
<evidence type="ECO:0000313" key="12">
    <source>
        <dbReference type="EMBL" id="RPA81881.1"/>
    </source>
</evidence>
<name>A0A3N4ICF1_ASCIM</name>
<evidence type="ECO:0000313" key="13">
    <source>
        <dbReference type="Proteomes" id="UP000275078"/>
    </source>
</evidence>
<dbReference type="GO" id="GO:0005886">
    <property type="term" value="C:plasma membrane"/>
    <property type="evidence" value="ECO:0007669"/>
    <property type="project" value="UniProtKB-SubCell"/>
</dbReference>
<dbReference type="InterPro" id="IPR036259">
    <property type="entry name" value="MFS_trans_sf"/>
</dbReference>
<keyword evidence="3" id="KW-0813">Transport</keyword>
<dbReference type="PRINTS" id="PR01036">
    <property type="entry name" value="TCRTETB"/>
</dbReference>
<dbReference type="EMBL" id="ML119676">
    <property type="protein sequence ID" value="RPA81881.1"/>
    <property type="molecule type" value="Genomic_DNA"/>
</dbReference>
<feature type="region of interest" description="Disordered" evidence="9">
    <location>
        <begin position="1"/>
        <end position="72"/>
    </location>
</feature>
<feature type="domain" description="Major facilitator superfamily (MFS) profile" evidence="11">
    <location>
        <begin position="85"/>
        <end position="574"/>
    </location>
</feature>
<dbReference type="InterPro" id="IPR011701">
    <property type="entry name" value="MFS"/>
</dbReference>
<keyword evidence="7 10" id="KW-0472">Membrane</keyword>
<evidence type="ECO:0000256" key="7">
    <source>
        <dbReference type="ARBA" id="ARBA00023136"/>
    </source>
</evidence>
<evidence type="ECO:0000259" key="11">
    <source>
        <dbReference type="PROSITE" id="PS50850"/>
    </source>
</evidence>
<feature type="transmembrane region" description="Helical" evidence="10">
    <location>
        <begin position="278"/>
        <end position="297"/>
    </location>
</feature>
<evidence type="ECO:0000256" key="2">
    <source>
        <dbReference type="ARBA" id="ARBA00007520"/>
    </source>
</evidence>
<dbReference type="Gene3D" id="1.20.1250.20">
    <property type="entry name" value="MFS general substrate transporter like domains"/>
    <property type="match status" value="1"/>
</dbReference>
<feature type="transmembrane region" description="Helical" evidence="10">
    <location>
        <begin position="411"/>
        <end position="430"/>
    </location>
</feature>
<dbReference type="CDD" id="cd17502">
    <property type="entry name" value="MFS_Azr1_MDR_like"/>
    <property type="match status" value="1"/>
</dbReference>
<dbReference type="Gene3D" id="1.20.1720.10">
    <property type="entry name" value="Multidrug resistance protein D"/>
    <property type="match status" value="1"/>
</dbReference>
<evidence type="ECO:0000256" key="6">
    <source>
        <dbReference type="ARBA" id="ARBA00022989"/>
    </source>
</evidence>
<feature type="compositionally biased region" description="Polar residues" evidence="9">
    <location>
        <begin position="16"/>
        <end position="28"/>
    </location>
</feature>
<dbReference type="Proteomes" id="UP000275078">
    <property type="component" value="Unassembled WGS sequence"/>
</dbReference>
<feature type="transmembrane region" description="Helical" evidence="10">
    <location>
        <begin position="550"/>
        <end position="572"/>
    </location>
</feature>
<dbReference type="OrthoDB" id="10021397at2759"/>
<dbReference type="FunFam" id="1.20.1250.20:FF:000489">
    <property type="entry name" value="MFS general substrate transporter"/>
    <property type="match status" value="1"/>
</dbReference>
<dbReference type="FunFam" id="1.20.1250.20:FF:000196">
    <property type="entry name" value="MFS toxin efflux pump (AflT)"/>
    <property type="match status" value="1"/>
</dbReference>
<feature type="transmembrane region" description="Helical" evidence="10">
    <location>
        <begin position="180"/>
        <end position="200"/>
    </location>
</feature>
<feature type="transmembrane region" description="Helical" evidence="10">
    <location>
        <begin position="442"/>
        <end position="461"/>
    </location>
</feature>
<feature type="transmembrane region" description="Helical" evidence="10">
    <location>
        <begin position="348"/>
        <end position="373"/>
    </location>
</feature>
<evidence type="ECO:0000256" key="3">
    <source>
        <dbReference type="ARBA" id="ARBA00022448"/>
    </source>
</evidence>
<feature type="transmembrane region" description="Helical" evidence="10">
    <location>
        <begin position="149"/>
        <end position="168"/>
    </location>
</feature>
<feature type="compositionally biased region" description="Basic and acidic residues" evidence="9">
    <location>
        <begin position="30"/>
        <end position="41"/>
    </location>
</feature>
<keyword evidence="5 10" id="KW-0812">Transmembrane</keyword>
<feature type="transmembrane region" description="Helical" evidence="10">
    <location>
        <begin position="120"/>
        <end position="137"/>
    </location>
</feature>